<evidence type="ECO:0000259" key="3">
    <source>
        <dbReference type="PROSITE" id="PS50011"/>
    </source>
</evidence>
<organism evidence="4 5">
    <name type="scientific">Sphagnurus paluster</name>
    <dbReference type="NCBI Taxonomy" id="117069"/>
    <lineage>
        <taxon>Eukaryota</taxon>
        <taxon>Fungi</taxon>
        <taxon>Dikarya</taxon>
        <taxon>Basidiomycota</taxon>
        <taxon>Agaricomycotina</taxon>
        <taxon>Agaricomycetes</taxon>
        <taxon>Agaricomycetidae</taxon>
        <taxon>Agaricales</taxon>
        <taxon>Tricholomatineae</taxon>
        <taxon>Lyophyllaceae</taxon>
        <taxon>Sphagnurus</taxon>
    </lineage>
</organism>
<feature type="region of interest" description="Disordered" evidence="1">
    <location>
        <begin position="489"/>
        <end position="513"/>
    </location>
</feature>
<dbReference type="EMBL" id="JABCKI010005848">
    <property type="protein sequence ID" value="KAG5637244.1"/>
    <property type="molecule type" value="Genomic_DNA"/>
</dbReference>
<dbReference type="InterPro" id="IPR011009">
    <property type="entry name" value="Kinase-like_dom_sf"/>
</dbReference>
<dbReference type="GO" id="GO:0004672">
    <property type="term" value="F:protein kinase activity"/>
    <property type="evidence" value="ECO:0007669"/>
    <property type="project" value="InterPro"/>
</dbReference>
<dbReference type="Gene3D" id="1.10.510.10">
    <property type="entry name" value="Transferase(Phosphotransferase) domain 1"/>
    <property type="match status" value="1"/>
</dbReference>
<name>A0A9P7K5L7_9AGAR</name>
<proteinExistence type="predicted"/>
<dbReference type="GO" id="GO:0005524">
    <property type="term" value="F:ATP binding"/>
    <property type="evidence" value="ECO:0007669"/>
    <property type="project" value="InterPro"/>
</dbReference>
<feature type="domain" description="Protein kinase" evidence="3">
    <location>
        <begin position="328"/>
        <end position="527"/>
    </location>
</feature>
<protein>
    <recommendedName>
        <fullName evidence="3">Protein kinase domain-containing protein</fullName>
    </recommendedName>
</protein>
<feature type="transmembrane region" description="Helical" evidence="2">
    <location>
        <begin position="79"/>
        <end position="101"/>
    </location>
</feature>
<feature type="transmembrane region" description="Helical" evidence="2">
    <location>
        <begin position="50"/>
        <end position="67"/>
    </location>
</feature>
<keyword evidence="5" id="KW-1185">Reference proteome</keyword>
<evidence type="ECO:0000313" key="5">
    <source>
        <dbReference type="Proteomes" id="UP000717328"/>
    </source>
</evidence>
<reference evidence="4" key="1">
    <citation type="submission" date="2021-02" db="EMBL/GenBank/DDBJ databases">
        <authorList>
            <person name="Nieuwenhuis M."/>
            <person name="Van De Peppel L.J.J."/>
        </authorList>
    </citation>
    <scope>NUCLEOTIDE SEQUENCE</scope>
    <source>
        <strain evidence="4">D49</strain>
    </source>
</reference>
<dbReference type="AlphaFoldDB" id="A0A9P7K5L7"/>
<dbReference type="Pfam" id="PF00069">
    <property type="entry name" value="Pkinase"/>
    <property type="match status" value="1"/>
</dbReference>
<dbReference type="Gene3D" id="3.30.200.20">
    <property type="entry name" value="Phosphorylase Kinase, domain 1"/>
    <property type="match status" value="1"/>
</dbReference>
<dbReference type="InterPro" id="IPR000719">
    <property type="entry name" value="Prot_kinase_dom"/>
</dbReference>
<sequence>MKGHSGNGNVNVESERDPRRKYDLTSFIICSLLTQTTFGTDFVILNLAVWTPWINEAILILRVVAVFKPTLYSRFSNMVALLAFPVILKIVRATILIYNLVKWRRENSITSTNYNVGPYADEYWVLESTTILEMVDNGLVSLVSPVMSRALHSPYLVMDLNNIGLDRYISALFLWRLAVHAKAISGFGDREGPKTGIFRQSNLIDVPRCKAPAYGKIHIGLFLAITQDAIDRIGQQCKEAHKSKKRRRSATALTSNKRPRTRVAIAQERREDDEQRENIEAMKKECPSRSLAMIELRYDVYNSPALSSFVRFNHPEKTSYGPQEYLSIVLTSQIAAGATGIAHEGQLKLLASDEKVRSVKVVVKLAFGAEQNERLRHEFDIYEHLVAGGVAGGIPIIYGLFEDVESDAVALGVMTHVGNSLWSLKPDKKDPESKAHIPEPAKAAFLRALSAIHKAGVRHRDIRPENLTLVDDDLVAIIDLDMAEINPSESATKTREMRSYVPPNEFPSSETTPETIYRFKVPRRRRL</sequence>
<evidence type="ECO:0000256" key="2">
    <source>
        <dbReference type="SAM" id="Phobius"/>
    </source>
</evidence>
<evidence type="ECO:0000313" key="4">
    <source>
        <dbReference type="EMBL" id="KAG5637244.1"/>
    </source>
</evidence>
<dbReference type="PROSITE" id="PS50011">
    <property type="entry name" value="PROTEIN_KINASE_DOM"/>
    <property type="match status" value="1"/>
</dbReference>
<feature type="region of interest" description="Disordered" evidence="1">
    <location>
        <begin position="240"/>
        <end position="260"/>
    </location>
</feature>
<keyword evidence="2" id="KW-0812">Transmembrane</keyword>
<gene>
    <name evidence="4" type="ORF">H0H81_005289</name>
</gene>
<dbReference type="OrthoDB" id="2523927at2759"/>
<keyword evidence="2" id="KW-0472">Membrane</keyword>
<keyword evidence="2" id="KW-1133">Transmembrane helix</keyword>
<accession>A0A9P7K5L7</accession>
<evidence type="ECO:0000256" key="1">
    <source>
        <dbReference type="SAM" id="MobiDB-lite"/>
    </source>
</evidence>
<reference evidence="4" key="2">
    <citation type="submission" date="2021-10" db="EMBL/GenBank/DDBJ databases">
        <title>Phylogenomics reveals ancestral predisposition of the termite-cultivated fungus Termitomyces towards a domesticated lifestyle.</title>
        <authorList>
            <person name="Auxier B."/>
            <person name="Grum-Grzhimaylo A."/>
            <person name="Cardenas M.E."/>
            <person name="Lodge J.D."/>
            <person name="Laessoe T."/>
            <person name="Pedersen O."/>
            <person name="Smith M.E."/>
            <person name="Kuyper T.W."/>
            <person name="Franco-Molano E.A."/>
            <person name="Baroni T.J."/>
            <person name="Aanen D.K."/>
        </authorList>
    </citation>
    <scope>NUCLEOTIDE SEQUENCE</scope>
    <source>
        <strain evidence="4">D49</strain>
    </source>
</reference>
<comment type="caution">
    <text evidence="4">The sequence shown here is derived from an EMBL/GenBank/DDBJ whole genome shotgun (WGS) entry which is preliminary data.</text>
</comment>
<dbReference type="SUPFAM" id="SSF56112">
    <property type="entry name" value="Protein kinase-like (PK-like)"/>
    <property type="match status" value="1"/>
</dbReference>
<dbReference type="Proteomes" id="UP000717328">
    <property type="component" value="Unassembled WGS sequence"/>
</dbReference>